<dbReference type="OrthoDB" id="115989at2"/>
<evidence type="ECO:0000313" key="5">
    <source>
        <dbReference type="Proteomes" id="UP000001351"/>
    </source>
</evidence>
<dbReference type="EMBL" id="AAMD01000080">
    <property type="protein sequence ID" value="EAU65504.1"/>
    <property type="molecule type" value="Genomic_DNA"/>
</dbReference>
<evidence type="ECO:0000259" key="2">
    <source>
        <dbReference type="Pfam" id="PF01243"/>
    </source>
</evidence>
<dbReference type="EMBL" id="CP002271">
    <property type="protein sequence ID" value="ADO70192.1"/>
    <property type="molecule type" value="Genomic_DNA"/>
</dbReference>
<sequence length="192" mass="21238">MATQFPHLEPIHRDFILRQRMFFTASAASTGRVNLSPKGLDSLRVLGPSEVVYLDLTGSGNETAAHLRADGRLTLMFCAFEGPPMILRLYGRGQVLRRGSTGYTRLLASEFGGVEPLGARQMVKLDIDLVQKSCGYSVPLYEFTGDRPTLARWAENKGEEGLAEYRRKKNTRSLDGLPTGLFDEDDTPPGET</sequence>
<dbReference type="SUPFAM" id="SSF50475">
    <property type="entry name" value="FMN-binding split barrel"/>
    <property type="match status" value="1"/>
</dbReference>
<accession>Q08YF5</accession>
<reference evidence="4 6" key="1">
    <citation type="submission" date="2006-04" db="EMBL/GenBank/DDBJ databases">
        <authorList>
            <person name="Nierman W.C."/>
        </authorList>
    </citation>
    <scope>NUCLEOTIDE SEQUENCE [LARGE SCALE GENOMIC DNA]</scope>
    <source>
        <strain evidence="4 6">DW4/3-1</strain>
    </source>
</reference>
<dbReference type="STRING" id="378806.STAUR_2388"/>
<dbReference type="InterPro" id="IPR012349">
    <property type="entry name" value="Split_barrel_FMN-bd"/>
</dbReference>
<dbReference type="PANTHER" id="PTHR39336">
    <property type="entry name" value="PYRIDOXAMINE PHOSPHATE OXIDASE FAMILY PROTEIN (AFU_ORTHOLOGUE AFUA_6G11440)"/>
    <property type="match status" value="1"/>
</dbReference>
<dbReference type="eggNOG" id="COG3576">
    <property type="taxonomic scope" value="Bacteria"/>
</dbReference>
<feature type="compositionally biased region" description="Acidic residues" evidence="1">
    <location>
        <begin position="182"/>
        <end position="192"/>
    </location>
</feature>
<keyword evidence="5" id="KW-1185">Reference proteome</keyword>
<dbReference type="Gene3D" id="2.30.110.10">
    <property type="entry name" value="Electron Transport, Fmn-binding Protein, Chain A"/>
    <property type="match status" value="1"/>
</dbReference>
<dbReference type="InterPro" id="IPR011576">
    <property type="entry name" value="Pyridox_Oxase_N"/>
</dbReference>
<dbReference type="KEGG" id="sur:STAUR_2388"/>
<feature type="region of interest" description="Disordered" evidence="1">
    <location>
        <begin position="167"/>
        <end position="192"/>
    </location>
</feature>
<evidence type="ECO:0000256" key="1">
    <source>
        <dbReference type="SAM" id="MobiDB-lite"/>
    </source>
</evidence>
<organism evidence="4 6">
    <name type="scientific">Stigmatella aurantiaca (strain DW4/3-1)</name>
    <dbReference type="NCBI Taxonomy" id="378806"/>
    <lineage>
        <taxon>Bacteria</taxon>
        <taxon>Pseudomonadati</taxon>
        <taxon>Myxococcota</taxon>
        <taxon>Myxococcia</taxon>
        <taxon>Myxococcales</taxon>
        <taxon>Cystobacterineae</taxon>
        <taxon>Archangiaceae</taxon>
        <taxon>Stigmatella</taxon>
    </lineage>
</organism>
<dbReference type="HOGENOM" id="CLU_054794_1_1_7"/>
<dbReference type="PANTHER" id="PTHR39336:SF1">
    <property type="entry name" value="PYRIDOXAMINE PHOSPHATE OXIDASE FAMILY PROTEIN (AFU_ORTHOLOGUE AFUA_6G11440)"/>
    <property type="match status" value="1"/>
</dbReference>
<evidence type="ECO:0000313" key="4">
    <source>
        <dbReference type="EMBL" id="EAU65504.1"/>
    </source>
</evidence>
<evidence type="ECO:0000313" key="3">
    <source>
        <dbReference type="EMBL" id="ADO70192.1"/>
    </source>
</evidence>
<dbReference type="Proteomes" id="UP000001351">
    <property type="component" value="Chromosome"/>
</dbReference>
<dbReference type="Proteomes" id="UP000032702">
    <property type="component" value="Unassembled WGS sequence"/>
</dbReference>
<reference evidence="3 5" key="2">
    <citation type="journal article" date="2011" name="Mol. Biol. Evol.">
        <title>Comparative genomic analysis of fruiting body formation in Myxococcales.</title>
        <authorList>
            <person name="Huntley S."/>
            <person name="Hamann N."/>
            <person name="Wegener-Feldbrugge S."/>
            <person name="Treuner-Lange A."/>
            <person name="Kube M."/>
            <person name="Reinhardt R."/>
            <person name="Klages S."/>
            <person name="Muller R."/>
            <person name="Ronning C.M."/>
            <person name="Nierman W.C."/>
            <person name="Sogaard-Andersen L."/>
        </authorList>
    </citation>
    <scope>NUCLEOTIDE SEQUENCE [LARGE SCALE GENOMIC DNA]</scope>
    <source>
        <strain evidence="3 5">DW4/3-1</strain>
    </source>
</reference>
<gene>
    <name evidence="3" type="ordered locus">STAUR_2388</name>
    <name evidence="4" type="ORF">STIAU_1186</name>
</gene>
<protein>
    <submittedName>
        <fullName evidence="4">Pyridoxamine 5'-phosphate oxidase family</fullName>
    </submittedName>
</protein>
<dbReference type="AlphaFoldDB" id="Q08YF5"/>
<dbReference type="RefSeq" id="WP_002615204.1">
    <property type="nucleotide sequence ID" value="NC_014623.1"/>
</dbReference>
<proteinExistence type="predicted"/>
<dbReference type="Pfam" id="PF01243">
    <property type="entry name" value="PNPOx_N"/>
    <property type="match status" value="1"/>
</dbReference>
<name>Q08YF5_STIAD</name>
<dbReference type="PATRIC" id="fig|378806.16.peg.4521"/>
<evidence type="ECO:0000313" key="6">
    <source>
        <dbReference type="Proteomes" id="UP000032702"/>
    </source>
</evidence>
<feature type="domain" description="Pyridoxamine 5'-phosphate oxidase N-terminal" evidence="2">
    <location>
        <begin position="11"/>
        <end position="132"/>
    </location>
</feature>